<keyword evidence="2" id="KW-0328">Glycosyltransferase</keyword>
<reference evidence="10 11" key="1">
    <citation type="submission" date="2019-04" db="EMBL/GenBank/DDBJ databases">
        <title>Sulfurimonas crateris sp. nov. a facultative anaerobic sulfur-oxidizing chemolithautotrophic bacterium isolated from a terrestrial mud vulcano.</title>
        <authorList>
            <person name="Ratnikova N.M."/>
            <person name="Slobodkin A.I."/>
            <person name="Merkel A.Y."/>
            <person name="Novikov A."/>
            <person name="Bonch-Osmolovskaya E.A."/>
            <person name="Slobodkina G.B."/>
        </authorList>
    </citation>
    <scope>NUCLEOTIDE SEQUENCE [LARGE SCALE GENOMIC DNA]</scope>
    <source>
        <strain evidence="10 11">SN118</strain>
    </source>
</reference>
<keyword evidence="4 8" id="KW-0812">Transmembrane</keyword>
<evidence type="ECO:0000256" key="4">
    <source>
        <dbReference type="ARBA" id="ARBA00022692"/>
    </source>
</evidence>
<evidence type="ECO:0000259" key="9">
    <source>
        <dbReference type="Pfam" id="PF00535"/>
    </source>
</evidence>
<dbReference type="SUPFAM" id="SSF53448">
    <property type="entry name" value="Nucleotide-diphospho-sugar transferases"/>
    <property type="match status" value="1"/>
</dbReference>
<dbReference type="GO" id="GO:0099621">
    <property type="term" value="F:undecaprenyl-phosphate 4-deoxy-4-formamido-L-arabinose transferase activity"/>
    <property type="evidence" value="ECO:0007669"/>
    <property type="project" value="TreeGrafter"/>
</dbReference>
<dbReference type="AlphaFoldDB" id="A0A4V5TRA5"/>
<evidence type="ECO:0000256" key="3">
    <source>
        <dbReference type="ARBA" id="ARBA00022679"/>
    </source>
</evidence>
<dbReference type="PANTHER" id="PTHR48090">
    <property type="entry name" value="UNDECAPRENYL-PHOSPHATE 4-DEOXY-4-FORMAMIDO-L-ARABINOSE TRANSFERASE-RELATED"/>
    <property type="match status" value="1"/>
</dbReference>
<dbReference type="Pfam" id="PF00535">
    <property type="entry name" value="Glycos_transf_2"/>
    <property type="match status" value="1"/>
</dbReference>
<evidence type="ECO:0000256" key="5">
    <source>
        <dbReference type="ARBA" id="ARBA00022985"/>
    </source>
</evidence>
<gene>
    <name evidence="10" type="ORF">FCU45_04695</name>
</gene>
<dbReference type="EMBL" id="SZPX01000003">
    <property type="protein sequence ID" value="TKI69913.1"/>
    <property type="molecule type" value="Genomic_DNA"/>
</dbReference>
<keyword evidence="1" id="KW-1003">Cell membrane</keyword>
<evidence type="ECO:0000256" key="7">
    <source>
        <dbReference type="ARBA" id="ARBA00023136"/>
    </source>
</evidence>
<dbReference type="Gene3D" id="3.90.550.10">
    <property type="entry name" value="Spore Coat Polysaccharide Biosynthesis Protein SpsA, Chain A"/>
    <property type="match status" value="1"/>
</dbReference>
<feature type="domain" description="Glycosyltransferase 2-like" evidence="9">
    <location>
        <begin position="7"/>
        <end position="167"/>
    </location>
</feature>
<keyword evidence="6 8" id="KW-1133">Transmembrane helix</keyword>
<sequence length="313" mass="35837">MKKIDYSIVVPVYRSKESLKILTQKVDELFNTKLQGKSFELIFVNDSPFDDATCKALEELHTQYKFVKTIEFTQNFGQQSAVLCGIANSLGEYVITMDDDMQHDPFDIPTLIQEDSHDIVIAKFKSKKHNAFKRITSSIKGYFDHIILGKPKHIKLTSFRLFNRVIADNMLKIGTSYPFIPALLFSVSKDIVNVEVPHYAREEGKSNYTLGKMIQLFTNLLINNSSLLLKWIGYLGLFLAFVSLVYAGVIVYRRVFFDIALQGWSSIMVAILFFGGMIMFTLGVIGEYLVRIIHTSENRPHYFVRKIRGGENE</sequence>
<evidence type="ECO:0000256" key="2">
    <source>
        <dbReference type="ARBA" id="ARBA00022676"/>
    </source>
</evidence>
<dbReference type="GO" id="GO:0005886">
    <property type="term" value="C:plasma membrane"/>
    <property type="evidence" value="ECO:0007669"/>
    <property type="project" value="TreeGrafter"/>
</dbReference>
<organism evidence="10 11">
    <name type="scientific">Sulfurimonas crateris</name>
    <dbReference type="NCBI Taxonomy" id="2574727"/>
    <lineage>
        <taxon>Bacteria</taxon>
        <taxon>Pseudomonadati</taxon>
        <taxon>Campylobacterota</taxon>
        <taxon>Epsilonproteobacteria</taxon>
        <taxon>Campylobacterales</taxon>
        <taxon>Sulfurimonadaceae</taxon>
        <taxon>Sulfurimonas</taxon>
    </lineage>
</organism>
<dbReference type="OrthoDB" id="9802649at2"/>
<comment type="caution">
    <text evidence="10">The sequence shown here is derived from an EMBL/GenBank/DDBJ whole genome shotgun (WGS) entry which is preliminary data.</text>
</comment>
<dbReference type="CDD" id="cd04187">
    <property type="entry name" value="DPM1_like_bac"/>
    <property type="match status" value="1"/>
</dbReference>
<keyword evidence="3 10" id="KW-0808">Transferase</keyword>
<evidence type="ECO:0000256" key="1">
    <source>
        <dbReference type="ARBA" id="ARBA00022475"/>
    </source>
</evidence>
<feature type="transmembrane region" description="Helical" evidence="8">
    <location>
        <begin position="264"/>
        <end position="290"/>
    </location>
</feature>
<evidence type="ECO:0000256" key="6">
    <source>
        <dbReference type="ARBA" id="ARBA00022989"/>
    </source>
</evidence>
<evidence type="ECO:0000256" key="8">
    <source>
        <dbReference type="SAM" id="Phobius"/>
    </source>
</evidence>
<dbReference type="GO" id="GO:0009103">
    <property type="term" value="P:lipopolysaccharide biosynthetic process"/>
    <property type="evidence" value="ECO:0007669"/>
    <property type="project" value="UniProtKB-KW"/>
</dbReference>
<feature type="transmembrane region" description="Helical" evidence="8">
    <location>
        <begin position="231"/>
        <end position="252"/>
    </location>
</feature>
<dbReference type="InterPro" id="IPR029044">
    <property type="entry name" value="Nucleotide-diphossugar_trans"/>
</dbReference>
<evidence type="ECO:0000313" key="11">
    <source>
        <dbReference type="Proteomes" id="UP000309561"/>
    </source>
</evidence>
<name>A0A4V5TRA5_9BACT</name>
<keyword evidence="5" id="KW-0448">Lipopolysaccharide biosynthesis</keyword>
<dbReference type="InterPro" id="IPR050256">
    <property type="entry name" value="Glycosyltransferase_2"/>
</dbReference>
<dbReference type="InterPro" id="IPR001173">
    <property type="entry name" value="Glyco_trans_2-like"/>
</dbReference>
<keyword evidence="11" id="KW-1185">Reference proteome</keyword>
<evidence type="ECO:0000313" key="10">
    <source>
        <dbReference type="EMBL" id="TKI69913.1"/>
    </source>
</evidence>
<accession>A0A4V5TRA5</accession>
<dbReference type="Proteomes" id="UP000309561">
    <property type="component" value="Unassembled WGS sequence"/>
</dbReference>
<dbReference type="PANTHER" id="PTHR48090:SF3">
    <property type="entry name" value="UNDECAPRENYL-PHOSPHATE 4-DEOXY-4-FORMAMIDO-L-ARABINOSE TRANSFERASE"/>
    <property type="match status" value="1"/>
</dbReference>
<dbReference type="RefSeq" id="WP_137012794.1">
    <property type="nucleotide sequence ID" value="NZ_SZPX01000003.1"/>
</dbReference>
<proteinExistence type="predicted"/>
<keyword evidence="7 8" id="KW-0472">Membrane</keyword>
<protein>
    <submittedName>
        <fullName evidence="10">Glycosyltransferase family 2 protein</fullName>
    </submittedName>
</protein>